<dbReference type="Pfam" id="PF01762">
    <property type="entry name" value="Galactosyl_T"/>
    <property type="match status" value="1"/>
</dbReference>
<reference evidence="15" key="3">
    <citation type="submission" date="2025-09" db="UniProtKB">
        <authorList>
            <consortium name="Ensembl"/>
        </authorList>
    </citation>
    <scope>IDENTIFICATION</scope>
</reference>
<feature type="compositionally biased region" description="Polar residues" evidence="14">
    <location>
        <begin position="134"/>
        <end position="151"/>
    </location>
</feature>
<dbReference type="Proteomes" id="UP000472271">
    <property type="component" value="Chromosome 3"/>
</dbReference>
<dbReference type="Ensembl" id="ENSSORT00005048364.1">
    <property type="protein sequence ID" value="ENSSORP00005047191.1"/>
    <property type="gene ID" value="ENSSORG00005021586.1"/>
</dbReference>
<dbReference type="GO" id="GO:0006629">
    <property type="term" value="P:lipid metabolic process"/>
    <property type="evidence" value="ECO:0007669"/>
    <property type="project" value="UniProtKB-KW"/>
</dbReference>
<proteinExistence type="inferred from homology"/>
<evidence type="ECO:0000256" key="2">
    <source>
        <dbReference type="ARBA" id="ARBA00004922"/>
    </source>
</evidence>
<keyword evidence="16" id="KW-1185">Reference proteome</keyword>
<dbReference type="PANTHER" id="PTHR11214:SF115">
    <property type="entry name" value="HEXOSYLTRANSFERASE"/>
    <property type="match status" value="1"/>
</dbReference>
<dbReference type="OrthoDB" id="5512589at2759"/>
<keyword evidence="12" id="KW-0325">Glycoprotein</keyword>
<reference evidence="15" key="1">
    <citation type="submission" date="2019-06" db="EMBL/GenBank/DDBJ databases">
        <authorList>
            <consortium name="Wellcome Sanger Institute Data Sharing"/>
        </authorList>
    </citation>
    <scope>NUCLEOTIDE SEQUENCE [LARGE SCALE GENOMIC DNA]</scope>
</reference>
<keyword evidence="8 13" id="KW-1133">Transmembrane helix</keyword>
<dbReference type="FunCoup" id="A0A673BWB2">
    <property type="interactions" value="10"/>
</dbReference>
<accession>A0A673BWB2</accession>
<evidence type="ECO:0000256" key="11">
    <source>
        <dbReference type="ARBA" id="ARBA00023136"/>
    </source>
</evidence>
<feature type="transmembrane region" description="Helical" evidence="13">
    <location>
        <begin position="62"/>
        <end position="87"/>
    </location>
</feature>
<keyword evidence="9 13" id="KW-0333">Golgi apparatus</keyword>
<evidence type="ECO:0000256" key="9">
    <source>
        <dbReference type="ARBA" id="ARBA00023034"/>
    </source>
</evidence>
<keyword evidence="5" id="KW-0808">Transferase</keyword>
<evidence type="ECO:0000256" key="13">
    <source>
        <dbReference type="RuleBase" id="RU363063"/>
    </source>
</evidence>
<keyword evidence="4 13" id="KW-0328">Glycosyltransferase</keyword>
<comment type="subcellular location">
    <subcellularLocation>
        <location evidence="1 13">Golgi apparatus membrane</location>
        <topology evidence="1 13">Single-pass type II membrane protein</topology>
    </subcellularLocation>
</comment>
<keyword evidence="6 13" id="KW-0812">Transmembrane</keyword>
<evidence type="ECO:0000313" key="15">
    <source>
        <dbReference type="Ensembl" id="ENSSORP00005047191.1"/>
    </source>
</evidence>
<name>A0A673BWB2_9TELE</name>
<keyword evidence="10" id="KW-0443">Lipid metabolism</keyword>
<evidence type="ECO:0000256" key="5">
    <source>
        <dbReference type="ARBA" id="ARBA00022679"/>
    </source>
</evidence>
<evidence type="ECO:0000256" key="12">
    <source>
        <dbReference type="ARBA" id="ARBA00023180"/>
    </source>
</evidence>
<evidence type="ECO:0000256" key="14">
    <source>
        <dbReference type="SAM" id="MobiDB-lite"/>
    </source>
</evidence>
<dbReference type="GO" id="GO:0008499">
    <property type="term" value="F:N-acetyl-beta-D-glucosaminide beta-(1,3)-galactosyltransferase activity"/>
    <property type="evidence" value="ECO:0007669"/>
    <property type="project" value="TreeGrafter"/>
</dbReference>
<dbReference type="EC" id="2.4.1.-" evidence="13"/>
<dbReference type="AlphaFoldDB" id="A0A673BWB2"/>
<organism evidence="15 16">
    <name type="scientific">Sphaeramia orbicularis</name>
    <name type="common">orbiculate cardinalfish</name>
    <dbReference type="NCBI Taxonomy" id="375764"/>
    <lineage>
        <taxon>Eukaryota</taxon>
        <taxon>Metazoa</taxon>
        <taxon>Chordata</taxon>
        <taxon>Craniata</taxon>
        <taxon>Vertebrata</taxon>
        <taxon>Euteleostomi</taxon>
        <taxon>Actinopterygii</taxon>
        <taxon>Neopterygii</taxon>
        <taxon>Teleostei</taxon>
        <taxon>Neoteleostei</taxon>
        <taxon>Acanthomorphata</taxon>
        <taxon>Gobiaria</taxon>
        <taxon>Kurtiformes</taxon>
        <taxon>Apogonoidei</taxon>
        <taxon>Apogonidae</taxon>
        <taxon>Apogoninae</taxon>
        <taxon>Sphaeramia</taxon>
    </lineage>
</organism>
<reference evidence="15" key="2">
    <citation type="submission" date="2025-08" db="UniProtKB">
        <authorList>
            <consortium name="Ensembl"/>
        </authorList>
    </citation>
    <scope>IDENTIFICATION</scope>
</reference>
<evidence type="ECO:0000256" key="8">
    <source>
        <dbReference type="ARBA" id="ARBA00022989"/>
    </source>
</evidence>
<dbReference type="Gene3D" id="3.90.550.50">
    <property type="match status" value="1"/>
</dbReference>
<evidence type="ECO:0000256" key="4">
    <source>
        <dbReference type="ARBA" id="ARBA00022676"/>
    </source>
</evidence>
<dbReference type="RefSeq" id="XP_029977952.1">
    <property type="nucleotide sequence ID" value="XM_030122092.1"/>
</dbReference>
<evidence type="ECO:0000256" key="10">
    <source>
        <dbReference type="ARBA" id="ARBA00023098"/>
    </source>
</evidence>
<dbReference type="FunFam" id="3.90.550.50:FF:000001">
    <property type="entry name" value="Hexosyltransferase"/>
    <property type="match status" value="1"/>
</dbReference>
<comment type="pathway">
    <text evidence="2">Protein modification; protein glycosylation.</text>
</comment>
<dbReference type="InterPro" id="IPR002659">
    <property type="entry name" value="Glyco_trans_31"/>
</dbReference>
<feature type="region of interest" description="Disordered" evidence="14">
    <location>
        <begin position="130"/>
        <end position="154"/>
    </location>
</feature>
<evidence type="ECO:0000256" key="3">
    <source>
        <dbReference type="ARBA" id="ARBA00008661"/>
    </source>
</evidence>
<evidence type="ECO:0000256" key="7">
    <source>
        <dbReference type="ARBA" id="ARBA00022968"/>
    </source>
</evidence>
<gene>
    <name evidence="15" type="primary">LOC115410433</name>
</gene>
<evidence type="ECO:0000256" key="6">
    <source>
        <dbReference type="ARBA" id="ARBA00022692"/>
    </source>
</evidence>
<evidence type="ECO:0000313" key="16">
    <source>
        <dbReference type="Proteomes" id="UP000472271"/>
    </source>
</evidence>
<sequence length="435" mass="49468">MKLPDRPRLLSVFTRYVWRKTVRQQQGREDKDTAKDWDTKSLEMEDDGKSLDSRACCSRRRILFFLLLFVCGLFFYVTDFSAVAPYWSPHWSLESNGSTPWPSPVAHKPVYLNLTVAQTAALNTHRPTKMADIRSSTTGTPYPSSETQQNPGGPAVPYVSPGPYLVEYPAQYHFIINEPVRCQDLRPFLVLMVPVAPNNRKHRDAIRRTWGGQTMVLDKAVALFFILGRQTGVQLEDQLLQESRDHRDLIQADFLDCYKNLTIKTMVMMEWLDAHCSGASYAMKIDSDMFLNVAKLVSMLTDAPRTAYLSGLVERAAGVLRQRSSKWFVPVQVYPRAAYPPYALGLGYVFSMDLPRKLVAASRHVKALYIEDVYVGMCMEHLGIPLTNPPQGGYFHVFPVMYSRCAYANLIATTLQEHDDLVTIWTDFERPGSKC</sequence>
<dbReference type="InParanoid" id="A0A673BWB2"/>
<evidence type="ECO:0000256" key="1">
    <source>
        <dbReference type="ARBA" id="ARBA00004323"/>
    </source>
</evidence>
<keyword evidence="11 13" id="KW-0472">Membrane</keyword>
<protein>
    <recommendedName>
        <fullName evidence="13">Hexosyltransferase</fullName>
        <ecNumber evidence="13">2.4.1.-</ecNumber>
    </recommendedName>
</protein>
<dbReference type="GeneID" id="115410433"/>
<dbReference type="GO" id="GO:0000139">
    <property type="term" value="C:Golgi membrane"/>
    <property type="evidence" value="ECO:0007669"/>
    <property type="project" value="UniProtKB-SubCell"/>
</dbReference>
<keyword evidence="7 13" id="KW-0735">Signal-anchor</keyword>
<comment type="similarity">
    <text evidence="3 13">Belongs to the glycosyltransferase 31 family.</text>
</comment>
<dbReference type="GO" id="GO:0006493">
    <property type="term" value="P:protein O-linked glycosylation"/>
    <property type="evidence" value="ECO:0007669"/>
    <property type="project" value="TreeGrafter"/>
</dbReference>
<dbReference type="PANTHER" id="PTHR11214">
    <property type="entry name" value="BETA-1,3-N-ACETYLGLUCOSAMINYLTRANSFERASE"/>
    <property type="match status" value="1"/>
</dbReference>